<organism evidence="1 2">
    <name type="scientific">Ligilactobacillus salitolerans</name>
    <dbReference type="NCBI Taxonomy" id="1808352"/>
    <lineage>
        <taxon>Bacteria</taxon>
        <taxon>Bacillati</taxon>
        <taxon>Bacillota</taxon>
        <taxon>Bacilli</taxon>
        <taxon>Lactobacillales</taxon>
        <taxon>Lactobacillaceae</taxon>
        <taxon>Ligilactobacillus</taxon>
    </lineage>
</organism>
<comment type="caution">
    <text evidence="1">The sequence shown here is derived from an EMBL/GenBank/DDBJ whole genome shotgun (WGS) entry which is preliminary data.</text>
</comment>
<proteinExistence type="predicted"/>
<keyword evidence="2" id="KW-1185">Reference proteome</keyword>
<reference evidence="1 2" key="1">
    <citation type="journal article" date="2019" name="Int. J. Syst. Evol. Microbiol.">
        <title>Lactobacillus salitolerans sp. nov., a novel lactic acid bacterium isolated from spent mushroom substrates.</title>
        <authorList>
            <person name="Tohno M."/>
            <person name="Tanizawa Y."/>
            <person name="Kojima Y."/>
            <person name="Sakamoto M."/>
            <person name="Nakamura Y."/>
            <person name="Ohkuma M."/>
            <person name="Kobayashi H."/>
        </authorList>
    </citation>
    <scope>NUCLEOTIDE SEQUENCE [LARGE SCALE GENOMIC DNA]</scope>
    <source>
        <strain evidence="1 2">YK43</strain>
    </source>
</reference>
<evidence type="ECO:0000313" key="2">
    <source>
        <dbReference type="Proteomes" id="UP000286848"/>
    </source>
</evidence>
<dbReference type="AlphaFoldDB" id="A0A401IQU0"/>
<protein>
    <submittedName>
        <fullName evidence="1">Uncharacterized protein</fullName>
    </submittedName>
</protein>
<sequence length="49" mass="5580">MSVINYLGECCVTLSEKTSTKDLVKTVMQQRSCSYEEAISFLLRFAQNN</sequence>
<dbReference type="Proteomes" id="UP000286848">
    <property type="component" value="Unassembled WGS sequence"/>
</dbReference>
<name>A0A401IQU0_9LACO</name>
<accession>A0A401IQU0</accession>
<evidence type="ECO:0000313" key="1">
    <source>
        <dbReference type="EMBL" id="GBG93896.1"/>
    </source>
</evidence>
<dbReference type="EMBL" id="BFFP01000003">
    <property type="protein sequence ID" value="GBG93896.1"/>
    <property type="molecule type" value="Genomic_DNA"/>
</dbReference>
<gene>
    <name evidence="1" type="ORF">LFYK43_03550</name>
</gene>